<dbReference type="GO" id="GO:0006233">
    <property type="term" value="P:dTDP biosynthetic process"/>
    <property type="evidence" value="ECO:0007669"/>
    <property type="project" value="InterPro"/>
</dbReference>
<dbReference type="GO" id="GO:0006227">
    <property type="term" value="P:dUDP biosynthetic process"/>
    <property type="evidence" value="ECO:0007669"/>
    <property type="project" value="TreeGrafter"/>
</dbReference>
<dbReference type="SUPFAM" id="SSF52540">
    <property type="entry name" value="P-loop containing nucleoside triphosphate hydrolases"/>
    <property type="match status" value="1"/>
</dbReference>
<comment type="catalytic activity">
    <reaction evidence="10 12">
        <text>dTMP + ATP = dTDP + ADP</text>
        <dbReference type="Rhea" id="RHEA:13517"/>
        <dbReference type="ChEBI" id="CHEBI:30616"/>
        <dbReference type="ChEBI" id="CHEBI:58369"/>
        <dbReference type="ChEBI" id="CHEBI:63528"/>
        <dbReference type="ChEBI" id="CHEBI:456216"/>
        <dbReference type="EC" id="2.7.4.9"/>
    </reaction>
</comment>
<keyword evidence="4 12" id="KW-0808">Transferase</keyword>
<dbReference type="GO" id="GO:0006235">
    <property type="term" value="P:dTTP biosynthetic process"/>
    <property type="evidence" value="ECO:0007669"/>
    <property type="project" value="UniProtKB-UniRule"/>
</dbReference>
<evidence type="ECO:0000256" key="3">
    <source>
        <dbReference type="ARBA" id="ARBA00017144"/>
    </source>
</evidence>
<evidence type="ECO:0000256" key="2">
    <source>
        <dbReference type="ARBA" id="ARBA00012980"/>
    </source>
</evidence>
<dbReference type="CDD" id="cd01672">
    <property type="entry name" value="TMPK"/>
    <property type="match status" value="1"/>
</dbReference>
<keyword evidence="7 12" id="KW-0418">Kinase</keyword>
<dbReference type="PROSITE" id="PS01331">
    <property type="entry name" value="THYMIDYLATE_KINASE"/>
    <property type="match status" value="1"/>
</dbReference>
<keyword evidence="15" id="KW-1185">Reference proteome</keyword>
<gene>
    <name evidence="12" type="primary">tmk</name>
    <name evidence="14" type="ORF">FP2506_06781</name>
</gene>
<keyword evidence="8 12" id="KW-0067">ATP-binding</keyword>
<evidence type="ECO:0000256" key="1">
    <source>
        <dbReference type="ARBA" id="ARBA00009776"/>
    </source>
</evidence>
<keyword evidence="6 12" id="KW-0547">Nucleotide-binding</keyword>
<dbReference type="HOGENOM" id="CLU_049131_0_0_5"/>
<evidence type="ECO:0000256" key="11">
    <source>
        <dbReference type="ARBA" id="ARBA00057735"/>
    </source>
</evidence>
<evidence type="ECO:0000256" key="8">
    <source>
        <dbReference type="ARBA" id="ARBA00022840"/>
    </source>
</evidence>
<dbReference type="FunFam" id="3.40.50.300:FF:000225">
    <property type="entry name" value="Thymidylate kinase"/>
    <property type="match status" value="1"/>
</dbReference>
<protein>
    <recommendedName>
        <fullName evidence="3 12">Thymidylate kinase</fullName>
        <ecNumber evidence="2 12">2.7.4.9</ecNumber>
    </recommendedName>
    <alternativeName>
        <fullName evidence="9 12">dTMP kinase</fullName>
    </alternativeName>
</protein>
<dbReference type="Gene3D" id="3.40.50.300">
    <property type="entry name" value="P-loop containing nucleotide triphosphate hydrolases"/>
    <property type="match status" value="1"/>
</dbReference>
<organism evidence="14 15">
    <name type="scientific">Fulvimarina pelagi HTCC2506</name>
    <dbReference type="NCBI Taxonomy" id="314231"/>
    <lineage>
        <taxon>Bacteria</taxon>
        <taxon>Pseudomonadati</taxon>
        <taxon>Pseudomonadota</taxon>
        <taxon>Alphaproteobacteria</taxon>
        <taxon>Hyphomicrobiales</taxon>
        <taxon>Aurantimonadaceae</taxon>
        <taxon>Fulvimarina</taxon>
    </lineage>
</organism>
<feature type="binding site" evidence="12">
    <location>
        <begin position="10"/>
        <end position="17"/>
    </location>
    <ligand>
        <name>ATP</name>
        <dbReference type="ChEBI" id="CHEBI:30616"/>
    </ligand>
</feature>
<comment type="function">
    <text evidence="11 12">Phosphorylation of dTMP to form dTDP in both de novo and salvage pathways of dTTP synthesis.</text>
</comment>
<dbReference type="EMBL" id="AATP01000001">
    <property type="protein sequence ID" value="EAU42524.1"/>
    <property type="molecule type" value="Genomic_DNA"/>
</dbReference>
<evidence type="ECO:0000259" key="13">
    <source>
        <dbReference type="Pfam" id="PF02223"/>
    </source>
</evidence>
<evidence type="ECO:0000256" key="4">
    <source>
        <dbReference type="ARBA" id="ARBA00022679"/>
    </source>
</evidence>
<sequence>MAGKFITFEGGDGSGKTTQVLRLAKMLREYGFDVVTTREPGGTPGADAIRHVVLSGAARDFGPNIEAVLFAAARADHLDKVIRPALEEGAIVICDRFHDSTRVYQAATKDLDLAFLDRLETATLDGVAPDLTIILDVPAELGYERAKARRSEAEADRFESDALDVHAERRERFLAIAEDEPDRCVVIDGRGEEEEIAEDIVAALEDRLGLKPEDEKAERASETVSG</sequence>
<dbReference type="InterPro" id="IPR018095">
    <property type="entry name" value="Thymidylate_kin_CS"/>
</dbReference>
<comment type="similarity">
    <text evidence="1 12">Belongs to the thymidylate kinase family.</text>
</comment>
<dbReference type="InterPro" id="IPR027417">
    <property type="entry name" value="P-loop_NTPase"/>
</dbReference>
<name>Q0G740_9HYPH</name>
<evidence type="ECO:0000256" key="5">
    <source>
        <dbReference type="ARBA" id="ARBA00022727"/>
    </source>
</evidence>
<evidence type="ECO:0000256" key="7">
    <source>
        <dbReference type="ARBA" id="ARBA00022777"/>
    </source>
</evidence>
<dbReference type="NCBIfam" id="TIGR00041">
    <property type="entry name" value="DTMP_kinase"/>
    <property type="match status" value="1"/>
</dbReference>
<dbReference type="RefSeq" id="WP_007066498.1">
    <property type="nucleotide sequence ID" value="NZ_DS022272.1"/>
</dbReference>
<evidence type="ECO:0000256" key="9">
    <source>
        <dbReference type="ARBA" id="ARBA00029962"/>
    </source>
</evidence>
<dbReference type="PANTHER" id="PTHR10344">
    <property type="entry name" value="THYMIDYLATE KINASE"/>
    <property type="match status" value="1"/>
</dbReference>
<feature type="domain" description="Thymidylate kinase-like" evidence="13">
    <location>
        <begin position="8"/>
        <end position="200"/>
    </location>
</feature>
<evidence type="ECO:0000313" key="15">
    <source>
        <dbReference type="Proteomes" id="UP000004310"/>
    </source>
</evidence>
<dbReference type="Pfam" id="PF02223">
    <property type="entry name" value="Thymidylate_kin"/>
    <property type="match status" value="1"/>
</dbReference>
<dbReference type="eggNOG" id="COG0125">
    <property type="taxonomic scope" value="Bacteria"/>
</dbReference>
<dbReference type="GO" id="GO:0005829">
    <property type="term" value="C:cytosol"/>
    <property type="evidence" value="ECO:0007669"/>
    <property type="project" value="TreeGrafter"/>
</dbReference>
<evidence type="ECO:0000256" key="10">
    <source>
        <dbReference type="ARBA" id="ARBA00048743"/>
    </source>
</evidence>
<dbReference type="Proteomes" id="UP000004310">
    <property type="component" value="Unassembled WGS sequence"/>
</dbReference>
<evidence type="ECO:0000256" key="6">
    <source>
        <dbReference type="ARBA" id="ARBA00022741"/>
    </source>
</evidence>
<dbReference type="GO" id="GO:0005524">
    <property type="term" value="F:ATP binding"/>
    <property type="evidence" value="ECO:0007669"/>
    <property type="project" value="UniProtKB-UniRule"/>
</dbReference>
<reference evidence="14 15" key="1">
    <citation type="journal article" date="2010" name="J. Bacteriol.">
        <title>Genome sequence of Fulvimarina pelagi HTCC2506T, a Mn(II)-oxidizing alphaproteobacterium possessing an aerobic anoxygenic photosynthetic gene cluster and Xanthorhodopsin.</title>
        <authorList>
            <person name="Kang I."/>
            <person name="Oh H.M."/>
            <person name="Lim S.I."/>
            <person name="Ferriera S."/>
            <person name="Giovannoni S.J."/>
            <person name="Cho J.C."/>
        </authorList>
    </citation>
    <scope>NUCLEOTIDE SEQUENCE [LARGE SCALE GENOMIC DNA]</scope>
    <source>
        <strain evidence="14 15">HTCC2506</strain>
    </source>
</reference>
<dbReference type="InterPro" id="IPR039430">
    <property type="entry name" value="Thymidylate_kin-like_dom"/>
</dbReference>
<dbReference type="STRING" id="217511.GCA_001463845_00135"/>
<accession>Q0G740</accession>
<dbReference type="GO" id="GO:0004798">
    <property type="term" value="F:dTMP kinase activity"/>
    <property type="evidence" value="ECO:0007669"/>
    <property type="project" value="UniProtKB-UniRule"/>
</dbReference>
<comment type="caution">
    <text evidence="14">The sequence shown here is derived from an EMBL/GenBank/DDBJ whole genome shotgun (WGS) entry which is preliminary data.</text>
</comment>
<evidence type="ECO:0000256" key="12">
    <source>
        <dbReference type="HAMAP-Rule" id="MF_00165"/>
    </source>
</evidence>
<dbReference type="PANTHER" id="PTHR10344:SF4">
    <property type="entry name" value="UMP-CMP KINASE 2, MITOCHONDRIAL"/>
    <property type="match status" value="1"/>
</dbReference>
<dbReference type="EC" id="2.7.4.9" evidence="2 12"/>
<dbReference type="HAMAP" id="MF_00165">
    <property type="entry name" value="Thymidylate_kinase"/>
    <property type="match status" value="1"/>
</dbReference>
<dbReference type="AlphaFoldDB" id="Q0G740"/>
<proteinExistence type="inferred from homology"/>
<dbReference type="InterPro" id="IPR018094">
    <property type="entry name" value="Thymidylate_kinase"/>
</dbReference>
<keyword evidence="5 12" id="KW-0545">Nucleotide biosynthesis</keyword>
<evidence type="ECO:0000313" key="14">
    <source>
        <dbReference type="EMBL" id="EAU42524.1"/>
    </source>
</evidence>